<sequence length="317" mass="35948">MAKRGPAMRDNLREDHHEFLEIYHFTPSEFEKSGPAWPIRIGYNEAKANYHIGPRTTPYHYLLVILDGRGTFHQAGQTYSLRPGDLFCLFPQVTHEYYTAADEPLRKIFFAFDGPGARSLLARLGLQEEQPHAAGAAVKEAVKLLWTFLDRSARGAGQSGERMTDLARLHYLHGVFDLLTASTAGTRQSGLRGESAWLQRGKEYLEMHYADGITVERAADYVGVERTHFSKRFRHTYGLPPVQYLQELKMKEARHLLEHTGYTLSEIAHSVGYPDLFSFSKAFKKWTGQPPKTYRMERMAAGGQEAEQRGTNASGHE</sequence>
<dbReference type="Proteomes" id="UP000006620">
    <property type="component" value="Chromosome"/>
</dbReference>
<proteinExistence type="predicted"/>
<protein>
    <submittedName>
        <fullName evidence="5">Transcriptional regulator, AraC family</fullName>
    </submittedName>
</protein>
<dbReference type="HOGENOM" id="CLU_000445_88_6_9"/>
<evidence type="ECO:0000313" key="5">
    <source>
        <dbReference type="EMBL" id="AEI43487.1"/>
    </source>
</evidence>
<evidence type="ECO:0000256" key="2">
    <source>
        <dbReference type="ARBA" id="ARBA00023125"/>
    </source>
</evidence>
<feature type="domain" description="HTH araC/xylS-type" evidence="4">
    <location>
        <begin position="199"/>
        <end position="297"/>
    </location>
</feature>
<keyword evidence="1" id="KW-0805">Transcription regulation</keyword>
<dbReference type="InterPro" id="IPR018060">
    <property type="entry name" value="HTH_AraC"/>
</dbReference>
<organism evidence="5 6">
    <name type="scientific">Paenibacillus mucilaginosus (strain KNP414)</name>
    <dbReference type="NCBI Taxonomy" id="1036673"/>
    <lineage>
        <taxon>Bacteria</taxon>
        <taxon>Bacillati</taxon>
        <taxon>Bacillota</taxon>
        <taxon>Bacilli</taxon>
        <taxon>Bacillales</taxon>
        <taxon>Paenibacillaceae</taxon>
        <taxon>Paenibacillus</taxon>
    </lineage>
</organism>
<dbReference type="Gene3D" id="1.10.10.60">
    <property type="entry name" value="Homeodomain-like"/>
    <property type="match status" value="2"/>
</dbReference>
<gene>
    <name evidence="5" type="ordered locus">KNP414_04962</name>
</gene>
<dbReference type="PANTHER" id="PTHR43280">
    <property type="entry name" value="ARAC-FAMILY TRANSCRIPTIONAL REGULATOR"/>
    <property type="match status" value="1"/>
</dbReference>
<dbReference type="SUPFAM" id="SSF46689">
    <property type="entry name" value="Homeodomain-like"/>
    <property type="match status" value="2"/>
</dbReference>
<accession>F8FLB9</accession>
<keyword evidence="3" id="KW-0804">Transcription</keyword>
<dbReference type="Pfam" id="PF02311">
    <property type="entry name" value="AraC_binding"/>
    <property type="match status" value="1"/>
</dbReference>
<name>F8FLB9_PAEMK</name>
<keyword evidence="2" id="KW-0238">DNA-binding</keyword>
<dbReference type="InterPro" id="IPR037923">
    <property type="entry name" value="HTH-like"/>
</dbReference>
<dbReference type="Pfam" id="PF12833">
    <property type="entry name" value="HTH_18"/>
    <property type="match status" value="1"/>
</dbReference>
<reference evidence="5 6" key="2">
    <citation type="journal article" date="2013" name="Genome Announc.">
        <title>Genome Sequence of Growth-Improving Paenibacillus mucilaginosus Strain KNP414.</title>
        <authorList>
            <person name="Lu J.J."/>
            <person name="Wang J.F."/>
            <person name="Hu X.F."/>
        </authorList>
    </citation>
    <scope>NUCLEOTIDE SEQUENCE [LARGE SCALE GENOMIC DNA]</scope>
    <source>
        <strain evidence="5 6">KNP414</strain>
    </source>
</reference>
<dbReference type="InterPro" id="IPR018062">
    <property type="entry name" value="HTH_AraC-typ_CS"/>
</dbReference>
<dbReference type="InterPro" id="IPR014710">
    <property type="entry name" value="RmlC-like_jellyroll"/>
</dbReference>
<dbReference type="GO" id="GO:0043565">
    <property type="term" value="F:sequence-specific DNA binding"/>
    <property type="evidence" value="ECO:0007669"/>
    <property type="project" value="InterPro"/>
</dbReference>
<dbReference type="PROSITE" id="PS01124">
    <property type="entry name" value="HTH_ARAC_FAMILY_2"/>
    <property type="match status" value="1"/>
</dbReference>
<dbReference type="EMBL" id="CP002869">
    <property type="protein sequence ID" value="AEI43487.1"/>
    <property type="molecule type" value="Genomic_DNA"/>
</dbReference>
<reference evidence="6" key="1">
    <citation type="submission" date="2011-06" db="EMBL/GenBank/DDBJ databases">
        <title>Complete genome sequence of Paenibacillus mucilaginosus KNP414.</title>
        <authorList>
            <person name="Wang J."/>
            <person name="Hu S."/>
            <person name="Hu X."/>
            <person name="Zhang B."/>
            <person name="Dong D."/>
            <person name="Zhang S."/>
            <person name="Zhao K."/>
            <person name="Wu D."/>
        </authorList>
    </citation>
    <scope>NUCLEOTIDE SEQUENCE [LARGE SCALE GENOMIC DNA]</scope>
    <source>
        <strain evidence="6">KNP414</strain>
    </source>
</reference>
<dbReference type="AlphaFoldDB" id="F8FLB9"/>
<dbReference type="PRINTS" id="PR00032">
    <property type="entry name" value="HTHARAC"/>
</dbReference>
<dbReference type="InterPro" id="IPR020449">
    <property type="entry name" value="Tscrpt_reg_AraC-type_HTH"/>
</dbReference>
<dbReference type="InterPro" id="IPR003313">
    <property type="entry name" value="AraC-bd"/>
</dbReference>
<evidence type="ECO:0000256" key="3">
    <source>
        <dbReference type="ARBA" id="ARBA00023163"/>
    </source>
</evidence>
<dbReference type="PANTHER" id="PTHR43280:SF2">
    <property type="entry name" value="HTH-TYPE TRANSCRIPTIONAL REGULATOR EXSA"/>
    <property type="match status" value="1"/>
</dbReference>
<dbReference type="SUPFAM" id="SSF51215">
    <property type="entry name" value="Regulatory protein AraC"/>
    <property type="match status" value="1"/>
</dbReference>
<dbReference type="PATRIC" id="fig|1036673.3.peg.4578"/>
<dbReference type="KEGG" id="pms:KNP414_04962"/>
<evidence type="ECO:0000256" key="1">
    <source>
        <dbReference type="ARBA" id="ARBA00023015"/>
    </source>
</evidence>
<evidence type="ECO:0000259" key="4">
    <source>
        <dbReference type="PROSITE" id="PS01124"/>
    </source>
</evidence>
<dbReference type="InterPro" id="IPR009057">
    <property type="entry name" value="Homeodomain-like_sf"/>
</dbReference>
<dbReference type="GO" id="GO:0003700">
    <property type="term" value="F:DNA-binding transcription factor activity"/>
    <property type="evidence" value="ECO:0007669"/>
    <property type="project" value="InterPro"/>
</dbReference>
<evidence type="ECO:0000313" key="6">
    <source>
        <dbReference type="Proteomes" id="UP000006620"/>
    </source>
</evidence>
<dbReference type="SMART" id="SM00342">
    <property type="entry name" value="HTH_ARAC"/>
    <property type="match status" value="1"/>
</dbReference>
<dbReference type="PROSITE" id="PS00041">
    <property type="entry name" value="HTH_ARAC_FAMILY_1"/>
    <property type="match status" value="1"/>
</dbReference>
<dbReference type="Gene3D" id="2.60.120.10">
    <property type="entry name" value="Jelly Rolls"/>
    <property type="match status" value="1"/>
</dbReference>